<reference evidence="3 4" key="1">
    <citation type="submission" date="2017-11" db="EMBL/GenBank/DDBJ databases">
        <title>Revised Sequence and Annotation of the Rhodobaca barguzinensis strain alga05 Genome.</title>
        <authorList>
            <person name="Kopejtka K."/>
            <person name="Tomasch J.M."/>
            <person name="Bunk B."/>
            <person name="Koblizek M."/>
        </authorList>
    </citation>
    <scope>NUCLEOTIDE SEQUENCE [LARGE SCALE GENOMIC DNA]</scope>
    <source>
        <strain evidence="4">alga05</strain>
    </source>
</reference>
<organism evidence="3 4">
    <name type="scientific">Roseinatronobacter bogoriensis subsp. barguzinensis</name>
    <dbReference type="NCBI Taxonomy" id="441209"/>
    <lineage>
        <taxon>Bacteria</taxon>
        <taxon>Pseudomonadati</taxon>
        <taxon>Pseudomonadota</taxon>
        <taxon>Alphaproteobacteria</taxon>
        <taxon>Rhodobacterales</taxon>
        <taxon>Paracoccaceae</taxon>
        <taxon>Roseinatronobacter</taxon>
    </lineage>
</organism>
<keyword evidence="2" id="KW-0812">Transmembrane</keyword>
<keyword evidence="2" id="KW-0472">Membrane</keyword>
<protein>
    <recommendedName>
        <fullName evidence="5">Pilus assembly protein</fullName>
    </recommendedName>
</protein>
<accession>A0A2K8KB59</accession>
<keyword evidence="4" id="KW-1185">Reference proteome</keyword>
<dbReference type="Proteomes" id="UP000228948">
    <property type="component" value="Chromosome"/>
</dbReference>
<evidence type="ECO:0000256" key="1">
    <source>
        <dbReference type="SAM" id="MobiDB-lite"/>
    </source>
</evidence>
<name>A0A2K8KB59_9RHOB</name>
<feature type="transmembrane region" description="Helical" evidence="2">
    <location>
        <begin position="21"/>
        <end position="43"/>
    </location>
</feature>
<gene>
    <name evidence="3" type="ORF">BG454_04300</name>
</gene>
<proteinExistence type="predicted"/>
<evidence type="ECO:0000313" key="4">
    <source>
        <dbReference type="Proteomes" id="UP000228948"/>
    </source>
</evidence>
<evidence type="ECO:0000313" key="3">
    <source>
        <dbReference type="EMBL" id="ATX65143.1"/>
    </source>
</evidence>
<feature type="region of interest" description="Disordered" evidence="1">
    <location>
        <begin position="231"/>
        <end position="257"/>
    </location>
</feature>
<sequence>MKICDMLLSPFRKYRDDTRGTISIEFLLAFPMLIWAFVATLIFTDAYRARSQAQIAALHVADLVSRNTQVVTNDYLEGMNDVFDFLNSQPHDTRLRISSIMWDPDAEMPVVIWSYGTRNLASLLELGIHAPANFGSEDGNDPDKEAEEPAFGFDNPILQLPVANLADRIPPAFPGEALILVEAFTLWRSPIISWMGFDYLDNIRLTPIAVTRPRFSPFIRYEHDNDVFPEDGPEYLPPAGEVDPPVQEPEEPEEPETTTVTIVDTDFTDGDTANWSTDSVSVTHTDISSFLGPFGRETWENPVTYQVNLGETSQSALIEFDLFIIDSWDGYNPDWSYPEGEFLTIRVNGTSIALEAFDVDLPPLMANDRRTVSSRAEGRFTTTMELISSGRNLYGAGWADQVWRVRIEVENPATQFTLGFAARLDEDIWNEAFGLRSFRITAERGAQGAAHFVPNASALLGSNFFTRFSDYSGCPDTRIPSATLTLRNSDIGAGGPTRMLRVAGGVSWARNCGINVADRYTRATPTKIVRYTNDTSNVSGNRLRIRTQDGNRGNSCDASLLIRDPYGDWYYDDAISTGLLLRSTLTSNLNASINLGHARTGEYHIFMGNYSSGYCGTDLVFERY</sequence>
<dbReference type="STRING" id="441209.GCA_001870665_03592"/>
<keyword evidence="2" id="KW-1133">Transmembrane helix</keyword>
<evidence type="ECO:0008006" key="5">
    <source>
        <dbReference type="Google" id="ProtNLM"/>
    </source>
</evidence>
<dbReference type="KEGG" id="rbg:BG454_04300"/>
<dbReference type="AlphaFoldDB" id="A0A2K8KB59"/>
<dbReference type="EMBL" id="CP024899">
    <property type="protein sequence ID" value="ATX65143.1"/>
    <property type="molecule type" value="Genomic_DNA"/>
</dbReference>
<evidence type="ECO:0000256" key="2">
    <source>
        <dbReference type="SAM" id="Phobius"/>
    </source>
</evidence>